<dbReference type="Pfam" id="PF00106">
    <property type="entry name" value="adh_short"/>
    <property type="match status" value="1"/>
</dbReference>
<evidence type="ECO:0000313" key="5">
    <source>
        <dbReference type="Proteomes" id="UP000236723"/>
    </source>
</evidence>
<dbReference type="Proteomes" id="UP000236723">
    <property type="component" value="Unassembled WGS sequence"/>
</dbReference>
<evidence type="ECO:0000256" key="3">
    <source>
        <dbReference type="RuleBase" id="RU000363"/>
    </source>
</evidence>
<reference evidence="5" key="1">
    <citation type="submission" date="2016-10" db="EMBL/GenBank/DDBJ databases">
        <authorList>
            <person name="Varghese N."/>
            <person name="Submissions S."/>
        </authorList>
    </citation>
    <scope>NUCLEOTIDE SEQUENCE [LARGE SCALE GENOMIC DNA]</scope>
    <source>
        <strain evidence="5">DSM 43163</strain>
    </source>
</reference>
<dbReference type="OrthoDB" id="9775296at2"/>
<dbReference type="Gene3D" id="3.40.50.720">
    <property type="entry name" value="NAD(P)-binding Rossmann-like Domain"/>
    <property type="match status" value="1"/>
</dbReference>
<name>A0A1H6DKQ5_9ACTN</name>
<dbReference type="InterPro" id="IPR036291">
    <property type="entry name" value="NAD(P)-bd_dom_sf"/>
</dbReference>
<sequence length="257" mass="27114">MDGVRKTAVVTGASSGIGAATAWRLAAEGFHVVLAARRRDRLDALAKRIGEEVPGAGRLAAVTLDVTSQESVDELAAGLPECHVLVNNAGGAVGMEPVAEADPADWQAMYDSNVLGLLRVTKALLPKMIASGAGHVVNITSLAAHVPYEGGAGYNAAKHAAAAVNEVMRLELVAQPVRITEIAPGMVHTEEFSLVRFRGDAERAARTYEGVPEPLVAEDVADCVAWAVTRPAHVNIDRIDVQPRVQAAPYKIHREPS</sequence>
<dbReference type="AlphaFoldDB" id="A0A1H6DKQ5"/>
<dbReference type="PANTHER" id="PTHR42901">
    <property type="entry name" value="ALCOHOL DEHYDROGENASE"/>
    <property type="match status" value="1"/>
</dbReference>
<gene>
    <name evidence="4" type="ORF">SAMN04489712_11885</name>
</gene>
<organism evidence="4 5">
    <name type="scientific">Thermomonospora echinospora</name>
    <dbReference type="NCBI Taxonomy" id="1992"/>
    <lineage>
        <taxon>Bacteria</taxon>
        <taxon>Bacillati</taxon>
        <taxon>Actinomycetota</taxon>
        <taxon>Actinomycetes</taxon>
        <taxon>Streptosporangiales</taxon>
        <taxon>Thermomonosporaceae</taxon>
        <taxon>Thermomonospora</taxon>
    </lineage>
</organism>
<comment type="similarity">
    <text evidence="1 3">Belongs to the short-chain dehydrogenases/reductases (SDR) family.</text>
</comment>
<dbReference type="FunFam" id="3.40.50.720:FF:000047">
    <property type="entry name" value="NADP-dependent L-serine/L-allo-threonine dehydrogenase"/>
    <property type="match status" value="1"/>
</dbReference>
<evidence type="ECO:0000313" key="4">
    <source>
        <dbReference type="EMBL" id="SEG85818.1"/>
    </source>
</evidence>
<dbReference type="EMBL" id="FNVO01000018">
    <property type="protein sequence ID" value="SEG85818.1"/>
    <property type="molecule type" value="Genomic_DNA"/>
</dbReference>
<dbReference type="GO" id="GO:0016616">
    <property type="term" value="F:oxidoreductase activity, acting on the CH-OH group of donors, NAD or NADP as acceptor"/>
    <property type="evidence" value="ECO:0007669"/>
    <property type="project" value="UniProtKB-ARBA"/>
</dbReference>
<dbReference type="PRINTS" id="PR00081">
    <property type="entry name" value="GDHRDH"/>
</dbReference>
<protein>
    <submittedName>
        <fullName evidence="4">NADP-dependent 3-hydroxy acid dehydrogenase YdfG</fullName>
    </submittedName>
</protein>
<evidence type="ECO:0000256" key="2">
    <source>
        <dbReference type="ARBA" id="ARBA00023002"/>
    </source>
</evidence>
<proteinExistence type="inferred from homology"/>
<keyword evidence="5" id="KW-1185">Reference proteome</keyword>
<dbReference type="SUPFAM" id="SSF51735">
    <property type="entry name" value="NAD(P)-binding Rossmann-fold domains"/>
    <property type="match status" value="1"/>
</dbReference>
<keyword evidence="2" id="KW-0560">Oxidoreductase</keyword>
<evidence type="ECO:0000256" key="1">
    <source>
        <dbReference type="ARBA" id="ARBA00006484"/>
    </source>
</evidence>
<dbReference type="RefSeq" id="WP_103942609.1">
    <property type="nucleotide sequence ID" value="NZ_FNVO01000018.1"/>
</dbReference>
<dbReference type="PANTHER" id="PTHR42901:SF1">
    <property type="entry name" value="ALCOHOL DEHYDROGENASE"/>
    <property type="match status" value="1"/>
</dbReference>
<dbReference type="PRINTS" id="PR00080">
    <property type="entry name" value="SDRFAMILY"/>
</dbReference>
<dbReference type="InterPro" id="IPR020904">
    <property type="entry name" value="Sc_DH/Rdtase_CS"/>
</dbReference>
<dbReference type="PROSITE" id="PS00061">
    <property type="entry name" value="ADH_SHORT"/>
    <property type="match status" value="1"/>
</dbReference>
<dbReference type="InterPro" id="IPR002347">
    <property type="entry name" value="SDR_fam"/>
</dbReference>
<accession>A0A1H6DKQ5</accession>